<dbReference type="AlphaFoldDB" id="A0A225WPB4"/>
<evidence type="ECO:0000313" key="1">
    <source>
        <dbReference type="EMBL" id="OWZ18807.1"/>
    </source>
</evidence>
<proteinExistence type="predicted"/>
<protein>
    <submittedName>
        <fullName evidence="1">Pogo transposable element</fullName>
    </submittedName>
</protein>
<dbReference type="Proteomes" id="UP000198211">
    <property type="component" value="Unassembled WGS sequence"/>
</dbReference>
<keyword evidence="2" id="KW-1185">Reference proteome</keyword>
<feature type="non-terminal residue" evidence="1">
    <location>
        <position position="1"/>
    </location>
</feature>
<evidence type="ECO:0000313" key="2">
    <source>
        <dbReference type="Proteomes" id="UP000198211"/>
    </source>
</evidence>
<dbReference type="EMBL" id="NBNE01000533">
    <property type="protein sequence ID" value="OWZ18807.1"/>
    <property type="molecule type" value="Genomic_DNA"/>
</dbReference>
<dbReference type="STRING" id="4795.A0A225WPB4"/>
<comment type="caution">
    <text evidence="1">The sequence shown here is derived from an EMBL/GenBank/DDBJ whole genome shotgun (WGS) entry which is preliminary data.</text>
</comment>
<gene>
    <name evidence="1" type="ORF">PHMEG_0007044</name>
</gene>
<reference evidence="2" key="1">
    <citation type="submission" date="2017-03" db="EMBL/GenBank/DDBJ databases">
        <title>Phytopthora megakarya and P. palmivora, two closely related causual agents of cacao black pod achieved similar genome size and gene model numbers by different mechanisms.</title>
        <authorList>
            <person name="Ali S."/>
            <person name="Shao J."/>
            <person name="Larry D.J."/>
            <person name="Kronmiller B."/>
            <person name="Shen D."/>
            <person name="Strem M.D."/>
            <person name="Melnick R.L."/>
            <person name="Guiltinan M.J."/>
            <person name="Tyler B.M."/>
            <person name="Meinhardt L.W."/>
            <person name="Bailey B.A."/>
        </authorList>
    </citation>
    <scope>NUCLEOTIDE SEQUENCE [LARGE SCALE GENOMIC DNA]</scope>
    <source>
        <strain evidence="2">zdho120</strain>
    </source>
</reference>
<sequence length="127" mass="14176">PGGMTGYLQPADYAWFKSLKDNLMKSIDQWKMGGGTSTTLEAGNVKAPNDQVVRSWLTRAWKAVTAETIITSFRRCFLGVDDQLSSPFTVLRLPRCSPSSVKTIPRWKTRITMRMPLTTTTAMTSLT</sequence>
<dbReference type="OrthoDB" id="164988at2759"/>
<organism evidence="1 2">
    <name type="scientific">Phytophthora megakarya</name>
    <dbReference type="NCBI Taxonomy" id="4795"/>
    <lineage>
        <taxon>Eukaryota</taxon>
        <taxon>Sar</taxon>
        <taxon>Stramenopiles</taxon>
        <taxon>Oomycota</taxon>
        <taxon>Peronosporomycetes</taxon>
        <taxon>Peronosporales</taxon>
        <taxon>Peronosporaceae</taxon>
        <taxon>Phytophthora</taxon>
    </lineage>
</organism>
<name>A0A225WPB4_9STRA</name>
<accession>A0A225WPB4</accession>